<dbReference type="PANTHER" id="PTHR37326">
    <property type="entry name" value="BLL3975 PROTEIN"/>
    <property type="match status" value="1"/>
</dbReference>
<dbReference type="GO" id="GO:0046872">
    <property type="term" value="F:metal ion binding"/>
    <property type="evidence" value="ECO:0007669"/>
    <property type="project" value="UniProtKB-KW"/>
</dbReference>
<evidence type="ECO:0000313" key="7">
    <source>
        <dbReference type="Proteomes" id="UP000176260"/>
    </source>
</evidence>
<dbReference type="SUPFAM" id="SSF53187">
    <property type="entry name" value="Zn-dependent exopeptidases"/>
    <property type="match status" value="1"/>
</dbReference>
<keyword evidence="3" id="KW-0378">Hydrolase</keyword>
<evidence type="ECO:0000256" key="3">
    <source>
        <dbReference type="ARBA" id="ARBA00022801"/>
    </source>
</evidence>
<keyword evidence="4" id="KW-0862">Zinc</keyword>
<reference evidence="6 7" key="1">
    <citation type="journal article" date="2016" name="Nat. Commun.">
        <title>Thousands of microbial genomes shed light on interconnected biogeochemical processes in an aquifer system.</title>
        <authorList>
            <person name="Anantharaman K."/>
            <person name="Brown C.T."/>
            <person name="Hug L.A."/>
            <person name="Sharon I."/>
            <person name="Castelle C.J."/>
            <person name="Probst A.J."/>
            <person name="Thomas B.C."/>
            <person name="Singh A."/>
            <person name="Wilkins M.J."/>
            <person name="Karaoz U."/>
            <person name="Brodie E.L."/>
            <person name="Williams K.H."/>
            <person name="Hubbard S.S."/>
            <person name="Banfield J.F."/>
        </authorList>
    </citation>
    <scope>NUCLEOTIDE SEQUENCE [LARGE SCALE GENOMIC DNA]</scope>
</reference>
<dbReference type="InterPro" id="IPR053138">
    <property type="entry name" value="N-alpha-Ac-DABA_deacetylase"/>
</dbReference>
<evidence type="ECO:0000259" key="5">
    <source>
        <dbReference type="Pfam" id="PF24827"/>
    </source>
</evidence>
<dbReference type="PANTHER" id="PTHR37326:SF1">
    <property type="entry name" value="BLL3975 PROTEIN"/>
    <property type="match status" value="1"/>
</dbReference>
<keyword evidence="2" id="KW-0479">Metal-binding</keyword>
<dbReference type="Proteomes" id="UP000176260">
    <property type="component" value="Unassembled WGS sequence"/>
</dbReference>
<dbReference type="GO" id="GO:0016788">
    <property type="term" value="F:hydrolase activity, acting on ester bonds"/>
    <property type="evidence" value="ECO:0007669"/>
    <property type="project" value="InterPro"/>
</dbReference>
<dbReference type="Gene3D" id="3.40.630.10">
    <property type="entry name" value="Zn peptidases"/>
    <property type="match status" value="1"/>
</dbReference>
<protein>
    <recommendedName>
        <fullName evidence="5">Succinylglutamate desuccinylase/Aspartoacylase catalytic domain-containing protein</fullName>
    </recommendedName>
</protein>
<comment type="caution">
    <text evidence="6">The sequence shown here is derived from an EMBL/GenBank/DDBJ whole genome shotgun (WGS) entry which is preliminary data.</text>
</comment>
<dbReference type="EMBL" id="MHIA01000019">
    <property type="protein sequence ID" value="OGY42064.1"/>
    <property type="molecule type" value="Genomic_DNA"/>
</dbReference>
<dbReference type="InterPro" id="IPR055438">
    <property type="entry name" value="AstE_AspA_cat"/>
</dbReference>
<sequence>MEIKSLKSGPVIWLTGAVHGDEIGGIFIIQEIFKRLRKSPLLKGKIYAFPLMNPVGFENVTRGIAITEEDLNRSFPGDKEGTLAERIAAKIFTNITESKPDIVLDIHNDWLNTIPWVEIDPNPGPKNKRAYEKAKLYAFKIGLPIINELEDAAQALNLQRSLSGSLLLNNIPALTLEVGGASTVSSIAREKDIQDGTKAIWDLLTFLGMVKPYKAEFNNQIPDNYKNKILRYSHQPDASKSGIIKYLVKPGQIVKKGQPVAKIYNVFGKLLETLTSQENSLILGHWDYSVSYPGAELISFAII</sequence>
<comment type="cofactor">
    <cofactor evidence="1">
        <name>Zn(2+)</name>
        <dbReference type="ChEBI" id="CHEBI:29105"/>
    </cofactor>
</comment>
<name>A0A1G1XQ60_9BACT</name>
<evidence type="ECO:0000256" key="4">
    <source>
        <dbReference type="ARBA" id="ARBA00022833"/>
    </source>
</evidence>
<dbReference type="Pfam" id="PF24827">
    <property type="entry name" value="AstE_AspA_cat"/>
    <property type="match status" value="1"/>
</dbReference>
<gene>
    <name evidence="6" type="ORF">A2Y67_03220</name>
</gene>
<accession>A0A1G1XQ60</accession>
<evidence type="ECO:0000256" key="2">
    <source>
        <dbReference type="ARBA" id="ARBA00022723"/>
    </source>
</evidence>
<dbReference type="AlphaFoldDB" id="A0A1G1XQ60"/>
<evidence type="ECO:0000256" key="1">
    <source>
        <dbReference type="ARBA" id="ARBA00001947"/>
    </source>
</evidence>
<evidence type="ECO:0000313" key="6">
    <source>
        <dbReference type="EMBL" id="OGY42064.1"/>
    </source>
</evidence>
<feature type="domain" description="Succinylglutamate desuccinylase/Aspartoacylase catalytic" evidence="5">
    <location>
        <begin position="9"/>
        <end position="198"/>
    </location>
</feature>
<organism evidence="6 7">
    <name type="scientific">Candidatus Buchananbacteria bacterium RBG_13_39_9</name>
    <dbReference type="NCBI Taxonomy" id="1797531"/>
    <lineage>
        <taxon>Bacteria</taxon>
        <taxon>Candidatus Buchananiibacteriota</taxon>
    </lineage>
</organism>
<proteinExistence type="predicted"/>